<organism evidence="4 5">
    <name type="scientific">Reticulomyxa filosa</name>
    <dbReference type="NCBI Taxonomy" id="46433"/>
    <lineage>
        <taxon>Eukaryota</taxon>
        <taxon>Sar</taxon>
        <taxon>Rhizaria</taxon>
        <taxon>Retaria</taxon>
        <taxon>Foraminifera</taxon>
        <taxon>Monothalamids</taxon>
        <taxon>Reticulomyxidae</taxon>
        <taxon>Reticulomyxa</taxon>
    </lineage>
</organism>
<dbReference type="InterPro" id="IPR010979">
    <property type="entry name" value="Ribosomal_uS13-like_H2TH"/>
</dbReference>
<dbReference type="Pfam" id="PF00416">
    <property type="entry name" value="Ribosomal_S13"/>
    <property type="match status" value="1"/>
</dbReference>
<keyword evidence="5" id="KW-1185">Reference proteome</keyword>
<protein>
    <recommendedName>
        <fullName evidence="6">40S ribosomal protein S18</fullName>
    </recommendedName>
</protein>
<name>X6NG28_RETFI</name>
<dbReference type="PANTHER" id="PTHR10871">
    <property type="entry name" value="30S RIBOSOMAL PROTEIN S13/40S RIBOSOMAL PROTEIN S18"/>
    <property type="match status" value="1"/>
</dbReference>
<evidence type="ECO:0000256" key="1">
    <source>
        <dbReference type="ARBA" id="ARBA00008080"/>
    </source>
</evidence>
<dbReference type="GO" id="GO:0003723">
    <property type="term" value="F:RNA binding"/>
    <property type="evidence" value="ECO:0007669"/>
    <property type="project" value="InterPro"/>
</dbReference>
<dbReference type="Proteomes" id="UP000023152">
    <property type="component" value="Unassembled WGS sequence"/>
</dbReference>
<dbReference type="GO" id="GO:0003735">
    <property type="term" value="F:structural constituent of ribosome"/>
    <property type="evidence" value="ECO:0007669"/>
    <property type="project" value="InterPro"/>
</dbReference>
<evidence type="ECO:0000313" key="4">
    <source>
        <dbReference type="EMBL" id="ETO24292.1"/>
    </source>
</evidence>
<keyword evidence="2" id="KW-0689">Ribosomal protein</keyword>
<reference evidence="4 5" key="1">
    <citation type="journal article" date="2013" name="Curr. Biol.">
        <title>The Genome of the Foraminiferan Reticulomyxa filosa.</title>
        <authorList>
            <person name="Glockner G."/>
            <person name="Hulsmann N."/>
            <person name="Schleicher M."/>
            <person name="Noegel A.A."/>
            <person name="Eichinger L."/>
            <person name="Gallinger C."/>
            <person name="Pawlowski J."/>
            <person name="Sierra R."/>
            <person name="Euteneuer U."/>
            <person name="Pillet L."/>
            <person name="Moustafa A."/>
            <person name="Platzer M."/>
            <person name="Groth M."/>
            <person name="Szafranski K."/>
            <person name="Schliwa M."/>
        </authorList>
    </citation>
    <scope>NUCLEOTIDE SEQUENCE [LARGE SCALE GENOMIC DNA]</scope>
</reference>
<evidence type="ECO:0000313" key="5">
    <source>
        <dbReference type="Proteomes" id="UP000023152"/>
    </source>
</evidence>
<dbReference type="AlphaFoldDB" id="X6NG28"/>
<dbReference type="OrthoDB" id="1702480at2759"/>
<dbReference type="EMBL" id="ASPP01009313">
    <property type="protein sequence ID" value="ETO24292.1"/>
    <property type="molecule type" value="Genomic_DNA"/>
</dbReference>
<evidence type="ECO:0000256" key="3">
    <source>
        <dbReference type="ARBA" id="ARBA00023274"/>
    </source>
</evidence>
<accession>X6NG28</accession>
<dbReference type="FunFam" id="1.10.8.50:FF:000002">
    <property type="entry name" value="40S ribosomal protein S18"/>
    <property type="match status" value="1"/>
</dbReference>
<evidence type="ECO:0000256" key="2">
    <source>
        <dbReference type="ARBA" id="ARBA00022980"/>
    </source>
</evidence>
<sequence length="220" mass="25788">MFFLAFVSGREKIDLALVIKEAQFQHILRILNSNVAGVKPAPIALCKIKGIGRRFATMICKKAEINIRKRAGELTDEEISKVKAIIQNPRQYNIPDWFLNRRKDMQTGKMLHLHAHQMPTKWREDLQKWKKCRFGCLILFFNFVVRNFEEKKLVSLYQVKNYTDLVSKFLNVFLIQKRSKANTKQTWNPCLCVVAFLVSQGGEIFILKNLYYLLSDHYSE</sequence>
<dbReference type="PROSITE" id="PS50159">
    <property type="entry name" value="RIBOSOMAL_S13_2"/>
    <property type="match status" value="1"/>
</dbReference>
<comment type="caution">
    <text evidence="4">The sequence shown here is derived from an EMBL/GenBank/DDBJ whole genome shotgun (WGS) entry which is preliminary data.</text>
</comment>
<proteinExistence type="inferred from homology"/>
<dbReference type="Gene3D" id="1.10.8.50">
    <property type="match status" value="1"/>
</dbReference>
<evidence type="ECO:0008006" key="6">
    <source>
        <dbReference type="Google" id="ProtNLM"/>
    </source>
</evidence>
<dbReference type="GO" id="GO:0015935">
    <property type="term" value="C:small ribosomal subunit"/>
    <property type="evidence" value="ECO:0007669"/>
    <property type="project" value="TreeGrafter"/>
</dbReference>
<dbReference type="GO" id="GO:0006412">
    <property type="term" value="P:translation"/>
    <property type="evidence" value="ECO:0007669"/>
    <property type="project" value="InterPro"/>
</dbReference>
<dbReference type="InterPro" id="IPR001892">
    <property type="entry name" value="Ribosomal_uS13"/>
</dbReference>
<dbReference type="SUPFAM" id="SSF46946">
    <property type="entry name" value="S13-like H2TH domain"/>
    <property type="match status" value="1"/>
</dbReference>
<keyword evidence="3" id="KW-0687">Ribonucleoprotein</keyword>
<dbReference type="GO" id="GO:0005829">
    <property type="term" value="C:cytosol"/>
    <property type="evidence" value="ECO:0007669"/>
    <property type="project" value="TreeGrafter"/>
</dbReference>
<comment type="similarity">
    <text evidence="1">Belongs to the universal ribosomal protein uS13 family.</text>
</comment>
<gene>
    <name evidence="4" type="ORF">RFI_12869</name>
</gene>
<dbReference type="PANTHER" id="PTHR10871:SF3">
    <property type="entry name" value="SMALL RIBOSOMAL SUBUNIT PROTEIN US13"/>
    <property type="match status" value="1"/>
</dbReference>